<dbReference type="EMBL" id="QICS01000006">
    <property type="protein sequence ID" value="PXV89539.1"/>
    <property type="molecule type" value="Genomic_DNA"/>
</dbReference>
<protein>
    <recommendedName>
        <fullName evidence="3">Tetratricopeptide repeat protein</fullName>
    </recommendedName>
</protein>
<dbReference type="AlphaFoldDB" id="A0A318ENG4"/>
<sequence length="243" mass="29089">MNDNKNNIFSNESAGVWINSETQNKVEEKERKYKQWIVNYRNKIPMIIKQVDEWLKRQEDFENIVEMFMDESFKKNYSNVNEMLAFYRAINIYMQEIGNGVKDTIFHKYDSFYKNIEYLTELKLQMWRAEFNIIPHAQDYLYNYIEETNTSIQTLVCMLCSVSMNSYEVTINLANLFLKHEKKVYAFEMFKYANEIKPGEEIVLCCMARLCLDIQLKEVARDYLKQILHPTKISETLRSLCEA</sequence>
<evidence type="ECO:0000313" key="1">
    <source>
        <dbReference type="EMBL" id="PXV89539.1"/>
    </source>
</evidence>
<comment type="caution">
    <text evidence="1">The sequence shown here is derived from an EMBL/GenBank/DDBJ whole genome shotgun (WGS) entry which is preliminary data.</text>
</comment>
<evidence type="ECO:0000313" key="2">
    <source>
        <dbReference type="Proteomes" id="UP000247523"/>
    </source>
</evidence>
<dbReference type="Proteomes" id="UP000247523">
    <property type="component" value="Unassembled WGS sequence"/>
</dbReference>
<name>A0A318ENG4_9FIRM</name>
<organism evidence="1 2">
    <name type="scientific">Lachnotalea glycerini</name>
    <dbReference type="NCBI Taxonomy" id="1763509"/>
    <lineage>
        <taxon>Bacteria</taxon>
        <taxon>Bacillati</taxon>
        <taxon>Bacillota</taxon>
        <taxon>Clostridia</taxon>
        <taxon>Lachnospirales</taxon>
        <taxon>Lachnospiraceae</taxon>
        <taxon>Lachnotalea</taxon>
    </lineage>
</organism>
<proteinExistence type="predicted"/>
<gene>
    <name evidence="1" type="ORF">C8E03_106191</name>
</gene>
<evidence type="ECO:0008006" key="3">
    <source>
        <dbReference type="Google" id="ProtNLM"/>
    </source>
</evidence>
<accession>A0A318ENG4</accession>
<reference evidence="1 2" key="1">
    <citation type="submission" date="2018-05" db="EMBL/GenBank/DDBJ databases">
        <title>Genomic Encyclopedia of Type Strains, Phase IV (KMG-IV): sequencing the most valuable type-strain genomes for metagenomic binning, comparative biology and taxonomic classification.</title>
        <authorList>
            <person name="Goeker M."/>
        </authorList>
    </citation>
    <scope>NUCLEOTIDE SEQUENCE [LARGE SCALE GENOMIC DNA]</scope>
    <source>
        <strain evidence="1 2">DSM 28816</strain>
    </source>
</reference>